<dbReference type="InterPro" id="IPR034660">
    <property type="entry name" value="DinB/YfiT-like"/>
</dbReference>
<dbReference type="AlphaFoldDB" id="A0AAE4ZAJ0"/>
<evidence type="ECO:0000313" key="3">
    <source>
        <dbReference type="Proteomes" id="UP000702544"/>
    </source>
</evidence>
<dbReference type="SUPFAM" id="SSF109854">
    <property type="entry name" value="DinB/YfiT-like putative metalloenzymes"/>
    <property type="match status" value="1"/>
</dbReference>
<comment type="caution">
    <text evidence="2">The sequence shown here is derived from an EMBL/GenBank/DDBJ whole genome shotgun (WGS) entry which is preliminary data.</text>
</comment>
<reference evidence="2 3" key="1">
    <citation type="submission" date="2020-01" db="EMBL/GenBank/DDBJ databases">
        <title>Genomes assembled from Gulf of Kutch pelagic sediment metagenomes.</title>
        <authorList>
            <person name="Chandrashekar M."/>
            <person name="Mahajan M.S."/>
            <person name="Dave K.J."/>
            <person name="Vatsa P."/>
            <person name="Nathani N.M."/>
        </authorList>
    </citation>
    <scope>NUCLEOTIDE SEQUENCE [LARGE SCALE GENOMIC DNA]</scope>
    <source>
        <strain evidence="2">KS3-K002</strain>
    </source>
</reference>
<evidence type="ECO:0000313" key="2">
    <source>
        <dbReference type="EMBL" id="NIR76628.1"/>
    </source>
</evidence>
<dbReference type="EMBL" id="JAACAK010000137">
    <property type="protein sequence ID" value="NIR76628.1"/>
    <property type="molecule type" value="Genomic_DNA"/>
</dbReference>
<proteinExistence type="predicted"/>
<feature type="domain" description="DinB-like" evidence="1">
    <location>
        <begin position="12"/>
        <end position="179"/>
    </location>
</feature>
<protein>
    <submittedName>
        <fullName evidence="2">DinB family protein</fullName>
    </submittedName>
</protein>
<organism evidence="2 3">
    <name type="scientific">Candidatus Kutchimonas denitrificans</name>
    <dbReference type="NCBI Taxonomy" id="3056748"/>
    <lineage>
        <taxon>Bacteria</taxon>
        <taxon>Pseudomonadati</taxon>
        <taxon>Gemmatimonadota</taxon>
        <taxon>Gemmatimonadia</taxon>
        <taxon>Candidatus Palauibacterales</taxon>
        <taxon>Candidatus Palauibacteraceae</taxon>
        <taxon>Candidatus Kutchimonas</taxon>
    </lineage>
</organism>
<dbReference type="Pfam" id="PF12867">
    <property type="entry name" value="DinB_2"/>
    <property type="match status" value="1"/>
</dbReference>
<dbReference type="InterPro" id="IPR024775">
    <property type="entry name" value="DinB-like"/>
</dbReference>
<accession>A0AAE4ZAJ0</accession>
<evidence type="ECO:0000259" key="1">
    <source>
        <dbReference type="Pfam" id="PF12867"/>
    </source>
</evidence>
<dbReference type="Proteomes" id="UP000702544">
    <property type="component" value="Unassembled WGS sequence"/>
</dbReference>
<name>A0AAE4ZAJ0_9BACT</name>
<dbReference type="Gene3D" id="1.20.120.450">
    <property type="entry name" value="dinb family like domain"/>
    <property type="match status" value="1"/>
</dbReference>
<sequence length="189" mass="21626">MNSELEQRAEEFQSARHELAELVAGLDDETFNRRPDRKGWSIAECIDHLLTVGWKMVPRLDAAIIEARNRGLLSDGPFEYGALGNWFVRANSADSLPPRRTFKTPRLYRPEPKREWTVPQAVQEFANLQEKFISILHNADGVDLARARAASPVTRLLRLSLGQWLKLLAGHQKRHLWQARQVKKRLAAA</sequence>
<gene>
    <name evidence="2" type="ORF">GWO12_16225</name>
</gene>